<dbReference type="InterPro" id="IPR018392">
    <property type="entry name" value="LysM"/>
</dbReference>
<dbReference type="OrthoDB" id="9806267at2"/>
<name>A0A429ZGG0_9ENTE</name>
<reference evidence="4 5" key="1">
    <citation type="submission" date="2017-05" db="EMBL/GenBank/DDBJ databases">
        <title>Vagococcus spp. assemblies.</title>
        <authorList>
            <person name="Gulvik C.A."/>
        </authorList>
    </citation>
    <scope>NUCLEOTIDE SEQUENCE [LARGE SCALE GENOMIC DNA]</scope>
    <source>
        <strain evidence="4 5">NCFB 2777</strain>
    </source>
</reference>
<evidence type="ECO:0000313" key="4">
    <source>
        <dbReference type="EMBL" id="RST92755.1"/>
    </source>
</evidence>
<keyword evidence="2" id="KW-0812">Transmembrane</keyword>
<protein>
    <recommendedName>
        <fullName evidence="3">LysM domain-containing protein</fullName>
    </recommendedName>
</protein>
<dbReference type="CDD" id="cd00118">
    <property type="entry name" value="LysM"/>
    <property type="match status" value="1"/>
</dbReference>
<feature type="transmembrane region" description="Helical" evidence="2">
    <location>
        <begin position="21"/>
        <end position="42"/>
    </location>
</feature>
<dbReference type="PROSITE" id="PS51782">
    <property type="entry name" value="LYSM"/>
    <property type="match status" value="1"/>
</dbReference>
<keyword evidence="2" id="KW-0472">Membrane</keyword>
<dbReference type="InterPro" id="IPR036779">
    <property type="entry name" value="LysM_dom_sf"/>
</dbReference>
<dbReference type="SMART" id="SM00257">
    <property type="entry name" value="LysM"/>
    <property type="match status" value="1"/>
</dbReference>
<evidence type="ECO:0000256" key="1">
    <source>
        <dbReference type="SAM" id="MobiDB-lite"/>
    </source>
</evidence>
<accession>A0A429ZGG0</accession>
<feature type="region of interest" description="Disordered" evidence="1">
    <location>
        <begin position="69"/>
        <end position="126"/>
    </location>
</feature>
<dbReference type="EMBL" id="NGJU01000021">
    <property type="protein sequence ID" value="RST92755.1"/>
    <property type="molecule type" value="Genomic_DNA"/>
</dbReference>
<dbReference type="Pfam" id="PF01476">
    <property type="entry name" value="LysM"/>
    <property type="match status" value="1"/>
</dbReference>
<dbReference type="GeneID" id="98569182"/>
<dbReference type="AlphaFoldDB" id="A0A429ZGG0"/>
<sequence>MDLERSSRRSQNNQPKGGKKWLLALIVLLLLANTLGLGLLVYQSLAAPKAASHENERLTKIEEQLEKIVLDNQESTPSQEVKERSTETSQSDQVTESSEQNQVLASSQPETSEGTETSMEAPKTHIVEDGDSLSVLATRYHVTYEDLLKLNNLTNNIIVIGQELIISE</sequence>
<organism evidence="4 5">
    <name type="scientific">Vagococcus salmoninarum</name>
    <dbReference type="NCBI Taxonomy" id="2739"/>
    <lineage>
        <taxon>Bacteria</taxon>
        <taxon>Bacillati</taxon>
        <taxon>Bacillota</taxon>
        <taxon>Bacilli</taxon>
        <taxon>Lactobacillales</taxon>
        <taxon>Enterococcaceae</taxon>
        <taxon>Vagococcus</taxon>
    </lineage>
</organism>
<dbReference type="Gene3D" id="3.10.350.10">
    <property type="entry name" value="LysM domain"/>
    <property type="match status" value="1"/>
</dbReference>
<comment type="caution">
    <text evidence="4">The sequence shown here is derived from an EMBL/GenBank/DDBJ whole genome shotgun (WGS) entry which is preliminary data.</text>
</comment>
<dbReference type="SUPFAM" id="SSF54106">
    <property type="entry name" value="LysM domain"/>
    <property type="match status" value="1"/>
</dbReference>
<evidence type="ECO:0000259" key="3">
    <source>
        <dbReference type="PROSITE" id="PS51782"/>
    </source>
</evidence>
<feature type="domain" description="LysM" evidence="3">
    <location>
        <begin position="123"/>
        <end position="166"/>
    </location>
</feature>
<dbReference type="Proteomes" id="UP000287239">
    <property type="component" value="Unassembled WGS sequence"/>
</dbReference>
<feature type="compositionally biased region" description="Polar residues" evidence="1">
    <location>
        <begin position="87"/>
        <end position="118"/>
    </location>
</feature>
<evidence type="ECO:0000313" key="5">
    <source>
        <dbReference type="Proteomes" id="UP000287239"/>
    </source>
</evidence>
<evidence type="ECO:0000256" key="2">
    <source>
        <dbReference type="SAM" id="Phobius"/>
    </source>
</evidence>
<gene>
    <name evidence="4" type="ORF">CBF35_12600</name>
</gene>
<keyword evidence="2" id="KW-1133">Transmembrane helix</keyword>
<keyword evidence="5" id="KW-1185">Reference proteome</keyword>
<proteinExistence type="predicted"/>
<dbReference type="RefSeq" id="WP_126781654.1">
    <property type="nucleotide sequence ID" value="NZ_JBQEBA010000009.1"/>
</dbReference>